<accession>A0A075WHW4</accession>
<dbReference type="GeneID" id="24793855"/>
<evidence type="ECO:0000313" key="5">
    <source>
        <dbReference type="Proteomes" id="UP000028501"/>
    </source>
</evidence>
<comment type="similarity">
    <text evidence="1 3">Belongs to the UPF0165 family.</text>
</comment>
<name>A0A075WHW4_ARCFL</name>
<dbReference type="InterPro" id="IPR008203">
    <property type="entry name" value="AF2212-like"/>
</dbReference>
<sequence>MPKIIEAVYENGVFKPLQKVDLKEGEKIRLRLDERGYIDHSLIRELEVLLKNAPKTKIDLRELERLHDVGKMLY</sequence>
<dbReference type="HOGENOM" id="CLU_200885_2_0_2"/>
<reference evidence="4 5" key="1">
    <citation type="submission" date="2013-07" db="EMBL/GenBank/DDBJ databases">
        <title>Genome of Archaeoglobus fulgidus.</title>
        <authorList>
            <person name="Fiebig A."/>
            <person name="Birkeland N.-K."/>
        </authorList>
    </citation>
    <scope>NUCLEOTIDE SEQUENCE [LARGE SCALE GENOMIC DNA]</scope>
    <source>
        <strain evidence="4 5">DSM 8774</strain>
    </source>
</reference>
<dbReference type="Pfam" id="PF01954">
    <property type="entry name" value="AF2212-like"/>
    <property type="match status" value="1"/>
</dbReference>
<dbReference type="KEGG" id="afg:AFULGI_00003120"/>
<comment type="function">
    <text evidence="3">Antitoxin component of a type II toxin-antitoxin (TA) system.</text>
</comment>
<gene>
    <name evidence="4" type="ORF">AFULGI_00003120</name>
</gene>
<dbReference type="RefSeq" id="WP_048094905.1">
    <property type="nucleotide sequence ID" value="NZ_CP006577.1"/>
</dbReference>
<evidence type="ECO:0000256" key="2">
    <source>
        <dbReference type="ARBA" id="ARBA00022649"/>
    </source>
</evidence>
<evidence type="ECO:0000313" key="4">
    <source>
        <dbReference type="EMBL" id="AIG97138.1"/>
    </source>
</evidence>
<dbReference type="SUPFAM" id="SSF141694">
    <property type="entry name" value="AF2212/PG0164-like"/>
    <property type="match status" value="1"/>
</dbReference>
<evidence type="ECO:0000256" key="1">
    <source>
        <dbReference type="ARBA" id="ARBA00006615"/>
    </source>
</evidence>
<dbReference type="Gene3D" id="4.10.1150.10">
    <property type="entry name" value="AF2212/PG0164-like"/>
    <property type="match status" value="1"/>
</dbReference>
<proteinExistence type="inferred from homology"/>
<evidence type="ECO:0000256" key="3">
    <source>
        <dbReference type="RuleBase" id="RU368051"/>
    </source>
</evidence>
<protein>
    <recommendedName>
        <fullName evidence="3">Antitoxin</fullName>
    </recommendedName>
</protein>
<organism evidence="4 5">
    <name type="scientific">Archaeoglobus fulgidus DSM 8774</name>
    <dbReference type="NCBI Taxonomy" id="1344584"/>
    <lineage>
        <taxon>Archaea</taxon>
        <taxon>Methanobacteriati</taxon>
        <taxon>Methanobacteriota</taxon>
        <taxon>Archaeoglobi</taxon>
        <taxon>Archaeoglobales</taxon>
        <taxon>Archaeoglobaceae</taxon>
        <taxon>Archaeoglobus</taxon>
    </lineage>
</organism>
<keyword evidence="2 3" id="KW-1277">Toxin-antitoxin system</keyword>
<dbReference type="InterPro" id="IPR024069">
    <property type="entry name" value="AF2212-like_dom_sf"/>
</dbReference>
<dbReference type="EMBL" id="CP006577">
    <property type="protein sequence ID" value="AIG97138.1"/>
    <property type="molecule type" value="Genomic_DNA"/>
</dbReference>
<dbReference type="Proteomes" id="UP000028501">
    <property type="component" value="Chromosome"/>
</dbReference>
<dbReference type="AlphaFoldDB" id="A0A075WHW4"/>